<dbReference type="Gene3D" id="3.30.240.20">
    <property type="entry name" value="bsu07140 like domains"/>
    <property type="match status" value="1"/>
</dbReference>
<dbReference type="GO" id="GO:0005886">
    <property type="term" value="C:plasma membrane"/>
    <property type="evidence" value="ECO:0007669"/>
    <property type="project" value="UniProtKB-SubCell"/>
</dbReference>
<keyword evidence="5 7" id="KW-1133">Transmembrane helix</keyword>
<feature type="domain" description="YetF C-terminal" evidence="8">
    <location>
        <begin position="78"/>
        <end position="147"/>
    </location>
</feature>
<evidence type="ECO:0000256" key="6">
    <source>
        <dbReference type="ARBA" id="ARBA00023136"/>
    </source>
</evidence>
<dbReference type="InterPro" id="IPR007353">
    <property type="entry name" value="DUF421"/>
</dbReference>
<dbReference type="OrthoDB" id="1796697at2"/>
<feature type="transmembrane region" description="Helical" evidence="7">
    <location>
        <begin position="6"/>
        <end position="24"/>
    </location>
</feature>
<gene>
    <name evidence="9" type="ORF">F8154_12805</name>
</gene>
<evidence type="ECO:0000313" key="9">
    <source>
        <dbReference type="EMBL" id="KAB3531298.1"/>
    </source>
</evidence>
<comment type="caution">
    <text evidence="9">The sequence shown here is derived from an EMBL/GenBank/DDBJ whole genome shotgun (WGS) entry which is preliminary data.</text>
</comment>
<comment type="subcellular location">
    <subcellularLocation>
        <location evidence="1">Cell membrane</location>
        <topology evidence="1">Multi-pass membrane protein</topology>
    </subcellularLocation>
</comment>
<evidence type="ECO:0000313" key="10">
    <source>
        <dbReference type="Proteomes" id="UP000432715"/>
    </source>
</evidence>
<protein>
    <submittedName>
        <fullName evidence="9">DUF421 domain-containing protein</fullName>
    </submittedName>
</protein>
<accession>A0A6I0F6K6</accession>
<feature type="transmembrane region" description="Helical" evidence="7">
    <location>
        <begin position="31"/>
        <end position="51"/>
    </location>
</feature>
<dbReference type="PANTHER" id="PTHR34582">
    <property type="entry name" value="UPF0702 TRANSMEMBRANE PROTEIN YCAP"/>
    <property type="match status" value="1"/>
</dbReference>
<dbReference type="InterPro" id="IPR023090">
    <property type="entry name" value="UPF0702_alpha/beta_dom_sf"/>
</dbReference>
<dbReference type="AlphaFoldDB" id="A0A6I0F6K6"/>
<evidence type="ECO:0000256" key="4">
    <source>
        <dbReference type="ARBA" id="ARBA00022692"/>
    </source>
</evidence>
<proteinExistence type="inferred from homology"/>
<sequence length="190" mass="21230">MVLQLIMESLILIVSGMLILRIAGRKSISQMTIAQTVVMISVGAIIIQPIIEDSIQRTIIAATVFVVFMIFVEYLQVKFDFIENLITGKAKIVIEDGIIVESNLKKLRFTADQLEMRLHQQGIANISDLKTATLEPNGQLGYELMPHAKPVTVGDSQQMLAPYIQQQGNSQSNPSNIFTEIREVNQNEMQ</sequence>
<evidence type="ECO:0000256" key="3">
    <source>
        <dbReference type="ARBA" id="ARBA00022475"/>
    </source>
</evidence>
<organism evidence="9 10">
    <name type="scientific">Alkaliphilus pronyensis</name>
    <dbReference type="NCBI Taxonomy" id="1482732"/>
    <lineage>
        <taxon>Bacteria</taxon>
        <taxon>Bacillati</taxon>
        <taxon>Bacillota</taxon>
        <taxon>Clostridia</taxon>
        <taxon>Peptostreptococcales</taxon>
        <taxon>Natronincolaceae</taxon>
        <taxon>Alkaliphilus</taxon>
    </lineage>
</organism>
<comment type="similarity">
    <text evidence="2">Belongs to the UPF0702 family.</text>
</comment>
<dbReference type="RefSeq" id="WP_151862016.1">
    <property type="nucleotide sequence ID" value="NZ_WBZC01000057.1"/>
</dbReference>
<dbReference type="PANTHER" id="PTHR34582:SF2">
    <property type="entry name" value="UPF0702 TRANSMEMBRANE PROTEIN YDFR"/>
    <property type="match status" value="1"/>
</dbReference>
<name>A0A6I0F6K6_9FIRM</name>
<dbReference type="Pfam" id="PF04239">
    <property type="entry name" value="DUF421"/>
    <property type="match status" value="1"/>
</dbReference>
<reference evidence="9 10" key="1">
    <citation type="submission" date="2019-10" db="EMBL/GenBank/DDBJ databases">
        <title>Alkaliphilus serpentinus sp. nov. and Alkaliphilus pronyensis sp. nov., two novel anaerobic alkaliphilic species isolated from the serpentinized-hosted hydrothermal field of the Prony Bay (New Caledonia).</title>
        <authorList>
            <person name="Postec A."/>
        </authorList>
    </citation>
    <scope>NUCLEOTIDE SEQUENCE [LARGE SCALE GENOMIC DNA]</scope>
    <source>
        <strain evidence="9 10">LacV</strain>
    </source>
</reference>
<evidence type="ECO:0000256" key="5">
    <source>
        <dbReference type="ARBA" id="ARBA00022989"/>
    </source>
</evidence>
<keyword evidence="3" id="KW-1003">Cell membrane</keyword>
<feature type="transmembrane region" description="Helical" evidence="7">
    <location>
        <begin position="57"/>
        <end position="75"/>
    </location>
</feature>
<keyword evidence="10" id="KW-1185">Reference proteome</keyword>
<dbReference type="Proteomes" id="UP000432715">
    <property type="component" value="Unassembled WGS sequence"/>
</dbReference>
<evidence type="ECO:0000256" key="7">
    <source>
        <dbReference type="SAM" id="Phobius"/>
    </source>
</evidence>
<evidence type="ECO:0000256" key="1">
    <source>
        <dbReference type="ARBA" id="ARBA00004651"/>
    </source>
</evidence>
<evidence type="ECO:0000259" key="8">
    <source>
        <dbReference type="Pfam" id="PF04239"/>
    </source>
</evidence>
<evidence type="ECO:0000256" key="2">
    <source>
        <dbReference type="ARBA" id="ARBA00006448"/>
    </source>
</evidence>
<dbReference type="EMBL" id="WBZC01000057">
    <property type="protein sequence ID" value="KAB3531298.1"/>
    <property type="molecule type" value="Genomic_DNA"/>
</dbReference>
<keyword evidence="6 7" id="KW-0472">Membrane</keyword>
<keyword evidence="4 7" id="KW-0812">Transmembrane</keyword>